<protein>
    <recommendedName>
        <fullName evidence="2">Aldehyde dehydrogenase domain-containing protein</fullName>
    </recommendedName>
</protein>
<sequence length="525" mass="54629">MSDTDASTSAALRRVRTAAIDGQAHNPVFRKTQLAKLHAALVKDGERLQQAMLADGESAGVRAAEVAVEYSLALQCVADQFAGVDPVQALKDEYAVARGQDAPQSRVPVGVVVVETAESSSHTYMFNVLSAVVPALAAGNCVVVHTPQTLLQTPRLVLQTLAAALDADIFWASTTATAAPTDAALGHRHVRVLQASASTSTAATIRAPTALPPVVSHTSRVVAIVERDADIAAAATALVRARFSFGGRAPYAPDVVLVSEWAKTDFLAAAAQAAAQFTAEGGTAAGETKTETTKATRAEAAKATNGSQRGDSFLARLQHDAAARIIAQGANGTVASIEDRASAALDAKIGEPLLAVVAVTSVDDAIDLANRLGDRPLSAAFVFTASAPAAKYMGQFVNADLVVVNQFPATLLVGPVAPSGHSLSPPWTGRYTTAHFSLPKPQFIAVPKTRPLVDSILLGGTARQLQELQAKTAAALVPFERPAKAAYVGFFEQGIIVGGLLLLSSVATGTGLLLYFGYRQVRWFV</sequence>
<dbReference type="GO" id="GO:0016620">
    <property type="term" value="F:oxidoreductase activity, acting on the aldehyde or oxo group of donors, NAD or NADP as acceptor"/>
    <property type="evidence" value="ECO:0007669"/>
    <property type="project" value="InterPro"/>
</dbReference>
<name>U7PQ65_SPOS1</name>
<feature type="domain" description="Aldehyde dehydrogenase" evidence="2">
    <location>
        <begin position="12"/>
        <end position="409"/>
    </location>
</feature>
<dbReference type="STRING" id="1391915.U7PQ65"/>
<feature type="transmembrane region" description="Helical" evidence="1">
    <location>
        <begin position="495"/>
        <end position="518"/>
    </location>
</feature>
<dbReference type="Proteomes" id="UP000018087">
    <property type="component" value="Unassembled WGS sequence"/>
</dbReference>
<dbReference type="HOGENOM" id="CLU_023881_0_0_1"/>
<evidence type="ECO:0000313" key="3">
    <source>
        <dbReference type="EMBL" id="ERS97071.1"/>
    </source>
</evidence>
<dbReference type="InterPro" id="IPR016161">
    <property type="entry name" value="Ald_DH/histidinol_DH"/>
</dbReference>
<dbReference type="PANTHER" id="PTHR43111:SF1">
    <property type="entry name" value="ALDEHYDE DEHYDROGENASE B-RELATED"/>
    <property type="match status" value="1"/>
</dbReference>
<dbReference type="InterPro" id="IPR016163">
    <property type="entry name" value="Ald_DH_C"/>
</dbReference>
<proteinExistence type="predicted"/>
<accession>U7PQ65</accession>
<dbReference type="InterPro" id="IPR016162">
    <property type="entry name" value="Ald_DH_N"/>
</dbReference>
<dbReference type="Gene3D" id="3.40.605.10">
    <property type="entry name" value="Aldehyde Dehydrogenase, Chain A, domain 1"/>
    <property type="match status" value="1"/>
</dbReference>
<keyword evidence="4" id="KW-1185">Reference proteome</keyword>
<dbReference type="PANTHER" id="PTHR43111">
    <property type="entry name" value="ALDEHYDE DEHYDROGENASE B-RELATED"/>
    <property type="match status" value="1"/>
</dbReference>
<keyword evidence="1" id="KW-0472">Membrane</keyword>
<dbReference type="InterPro" id="IPR015590">
    <property type="entry name" value="Aldehyde_DH_dom"/>
</dbReference>
<dbReference type="OrthoDB" id="5596991at2759"/>
<keyword evidence="1" id="KW-1133">Transmembrane helix</keyword>
<gene>
    <name evidence="3" type="ORF">HMPREF1624_06400</name>
</gene>
<dbReference type="SUPFAM" id="SSF53720">
    <property type="entry name" value="ALDH-like"/>
    <property type="match status" value="1"/>
</dbReference>
<organism evidence="3 4">
    <name type="scientific">Sporothrix schenckii (strain ATCC 58251 / de Perez 2211183)</name>
    <name type="common">Rose-picker's disease fungus</name>
    <dbReference type="NCBI Taxonomy" id="1391915"/>
    <lineage>
        <taxon>Eukaryota</taxon>
        <taxon>Fungi</taxon>
        <taxon>Dikarya</taxon>
        <taxon>Ascomycota</taxon>
        <taxon>Pezizomycotina</taxon>
        <taxon>Sordariomycetes</taxon>
        <taxon>Sordariomycetidae</taxon>
        <taxon>Ophiostomatales</taxon>
        <taxon>Ophiostomataceae</taxon>
        <taxon>Sporothrix</taxon>
    </lineage>
</organism>
<keyword evidence="1" id="KW-0812">Transmembrane</keyword>
<dbReference type="eggNOG" id="KOG2456">
    <property type="taxonomic scope" value="Eukaryota"/>
</dbReference>
<dbReference type="Pfam" id="PF00171">
    <property type="entry name" value="Aldedh"/>
    <property type="match status" value="1"/>
</dbReference>
<reference evidence="4" key="1">
    <citation type="journal article" date="2014" name="Genome Announc.">
        <title>Genome sequence of the pathogenic fungus Sporothrix schenckii (ATCC 58251).</title>
        <authorList>
            <person name="Cuomo C.A."/>
            <person name="Rodriguez-Del Valle N."/>
            <person name="Perez-Sanchez L."/>
            <person name="Abouelleil A."/>
            <person name="Goldberg J."/>
            <person name="Young S."/>
            <person name="Zeng Q."/>
            <person name="Birren B.W."/>
        </authorList>
    </citation>
    <scope>NUCLEOTIDE SEQUENCE [LARGE SCALE GENOMIC DNA]</scope>
    <source>
        <strain evidence="4">ATCC 58251 / de Perez 2211183</strain>
    </source>
</reference>
<evidence type="ECO:0000259" key="2">
    <source>
        <dbReference type="Pfam" id="PF00171"/>
    </source>
</evidence>
<dbReference type="AlphaFoldDB" id="U7PQ65"/>
<dbReference type="EMBL" id="KI440848">
    <property type="protein sequence ID" value="ERS97071.1"/>
    <property type="molecule type" value="Genomic_DNA"/>
</dbReference>
<dbReference type="Gene3D" id="3.40.309.10">
    <property type="entry name" value="Aldehyde Dehydrogenase, Chain A, domain 2"/>
    <property type="match status" value="1"/>
</dbReference>
<evidence type="ECO:0000256" key="1">
    <source>
        <dbReference type="SAM" id="Phobius"/>
    </source>
</evidence>
<evidence type="ECO:0000313" key="4">
    <source>
        <dbReference type="Proteomes" id="UP000018087"/>
    </source>
</evidence>